<dbReference type="PANTHER" id="PTHR30537:SF5">
    <property type="entry name" value="HTH-TYPE TRANSCRIPTIONAL ACTIVATOR TTDR-RELATED"/>
    <property type="match status" value="1"/>
</dbReference>
<dbReference type="AlphaFoldDB" id="A0A4R8LI79"/>
<reference evidence="6 7" key="1">
    <citation type="submission" date="2019-03" db="EMBL/GenBank/DDBJ databases">
        <title>Genomic Encyclopedia of Type Strains, Phase III (KMG-III): the genomes of soil and plant-associated and newly described type strains.</title>
        <authorList>
            <person name="Whitman W."/>
        </authorList>
    </citation>
    <scope>NUCLEOTIDE SEQUENCE [LARGE SCALE GENOMIC DNA]</scope>
    <source>
        <strain evidence="6 7">LMG 29544</strain>
    </source>
</reference>
<dbReference type="Gene3D" id="1.10.10.10">
    <property type="entry name" value="Winged helix-like DNA-binding domain superfamily/Winged helix DNA-binding domain"/>
    <property type="match status" value="1"/>
</dbReference>
<comment type="caution">
    <text evidence="6">The sequence shown here is derived from an EMBL/GenBank/DDBJ whole genome shotgun (WGS) entry which is preliminary data.</text>
</comment>
<dbReference type="Pfam" id="PF00126">
    <property type="entry name" value="HTH_1"/>
    <property type="match status" value="1"/>
</dbReference>
<evidence type="ECO:0000313" key="7">
    <source>
        <dbReference type="Proteomes" id="UP000295509"/>
    </source>
</evidence>
<dbReference type="CDD" id="cd08422">
    <property type="entry name" value="PBP2_CrgA_like"/>
    <property type="match status" value="1"/>
</dbReference>
<dbReference type="PROSITE" id="PS50931">
    <property type="entry name" value="HTH_LYSR"/>
    <property type="match status" value="1"/>
</dbReference>
<feature type="domain" description="HTH lysR-type" evidence="5">
    <location>
        <begin position="27"/>
        <end position="84"/>
    </location>
</feature>
<dbReference type="InterPro" id="IPR005119">
    <property type="entry name" value="LysR_subst-bd"/>
</dbReference>
<keyword evidence="4" id="KW-0804">Transcription</keyword>
<dbReference type="FunFam" id="1.10.10.10:FF:000001">
    <property type="entry name" value="LysR family transcriptional regulator"/>
    <property type="match status" value="1"/>
</dbReference>
<dbReference type="GO" id="GO:0003677">
    <property type="term" value="F:DNA binding"/>
    <property type="evidence" value="ECO:0007669"/>
    <property type="project" value="UniProtKB-KW"/>
</dbReference>
<keyword evidence="3" id="KW-0238">DNA-binding</keyword>
<gene>
    <name evidence="6" type="ORF">BX592_12394</name>
</gene>
<evidence type="ECO:0000313" key="6">
    <source>
        <dbReference type="EMBL" id="TDY42108.1"/>
    </source>
</evidence>
<accession>A0A4R8LI79</accession>
<dbReference type="FunFam" id="3.40.190.290:FF:000001">
    <property type="entry name" value="Transcriptional regulator, LysR family"/>
    <property type="match status" value="1"/>
</dbReference>
<evidence type="ECO:0000259" key="5">
    <source>
        <dbReference type="PROSITE" id="PS50931"/>
    </source>
</evidence>
<organism evidence="6 7">
    <name type="scientific">Paraburkholderia rhizosphaerae</name>
    <dbReference type="NCBI Taxonomy" id="480658"/>
    <lineage>
        <taxon>Bacteria</taxon>
        <taxon>Pseudomonadati</taxon>
        <taxon>Pseudomonadota</taxon>
        <taxon>Betaproteobacteria</taxon>
        <taxon>Burkholderiales</taxon>
        <taxon>Burkholderiaceae</taxon>
        <taxon>Paraburkholderia</taxon>
    </lineage>
</organism>
<keyword evidence="7" id="KW-1185">Reference proteome</keyword>
<evidence type="ECO:0000256" key="3">
    <source>
        <dbReference type="ARBA" id="ARBA00023125"/>
    </source>
</evidence>
<evidence type="ECO:0000256" key="4">
    <source>
        <dbReference type="ARBA" id="ARBA00023163"/>
    </source>
</evidence>
<dbReference type="InterPro" id="IPR058163">
    <property type="entry name" value="LysR-type_TF_proteobact-type"/>
</dbReference>
<dbReference type="EMBL" id="SORE01000023">
    <property type="protein sequence ID" value="TDY42108.1"/>
    <property type="molecule type" value="Genomic_DNA"/>
</dbReference>
<dbReference type="SUPFAM" id="SSF53850">
    <property type="entry name" value="Periplasmic binding protein-like II"/>
    <property type="match status" value="1"/>
</dbReference>
<comment type="similarity">
    <text evidence="1">Belongs to the LysR transcriptional regulatory family.</text>
</comment>
<dbReference type="InterPro" id="IPR000847">
    <property type="entry name" value="LysR_HTH_N"/>
</dbReference>
<dbReference type="InterPro" id="IPR036390">
    <property type="entry name" value="WH_DNA-bd_sf"/>
</dbReference>
<dbReference type="InterPro" id="IPR036388">
    <property type="entry name" value="WH-like_DNA-bd_sf"/>
</dbReference>
<protein>
    <submittedName>
        <fullName evidence="6">LysR family transcriptional regulator</fullName>
    </submittedName>
</protein>
<dbReference type="Pfam" id="PF03466">
    <property type="entry name" value="LysR_substrate"/>
    <property type="match status" value="1"/>
</dbReference>
<dbReference type="Gene3D" id="3.40.190.290">
    <property type="match status" value="1"/>
</dbReference>
<evidence type="ECO:0000256" key="2">
    <source>
        <dbReference type="ARBA" id="ARBA00023015"/>
    </source>
</evidence>
<dbReference type="Proteomes" id="UP000295509">
    <property type="component" value="Unassembled WGS sequence"/>
</dbReference>
<name>A0A4R8LI79_9BURK</name>
<sequence length="327" mass="35745">MIFYFHAPNLSPLTRSGRVLSTRITMDRFKQIETFATVAARGSLSAAAQLEGVAPAIIGRRIDALEERLGVKLFVRTTRRITLTFEGSAFLEDCQRILNDMHNAEASVSAGGVKASGHLRVSAPAGFGRRHVAPRVAAFTAAHPDVTVTLDLSDRLVDLVNEGFDCAVRLGELPDSSLVSLRLGENRRVCVAAPRYLTQCGIPQTLADLAHHNCLALGASANQQRGWVFEQDGKVVTIKVSGTMECSDGVVLHEWCLAGYGLAWRSWWEVGADIAAGRLATVLDAFAAPPIGIHAVFAQRRHLPLRVRLFLDFIKQTYTEPGYWDRA</sequence>
<dbReference type="GO" id="GO:0003700">
    <property type="term" value="F:DNA-binding transcription factor activity"/>
    <property type="evidence" value="ECO:0007669"/>
    <property type="project" value="InterPro"/>
</dbReference>
<evidence type="ECO:0000256" key="1">
    <source>
        <dbReference type="ARBA" id="ARBA00009437"/>
    </source>
</evidence>
<keyword evidence="2" id="KW-0805">Transcription regulation</keyword>
<dbReference type="SUPFAM" id="SSF46785">
    <property type="entry name" value="Winged helix' DNA-binding domain"/>
    <property type="match status" value="1"/>
</dbReference>
<proteinExistence type="inferred from homology"/>
<dbReference type="PANTHER" id="PTHR30537">
    <property type="entry name" value="HTH-TYPE TRANSCRIPTIONAL REGULATOR"/>
    <property type="match status" value="1"/>
</dbReference>